<dbReference type="EMBL" id="CP072648">
    <property type="protein sequence ID" value="QUW02491.1"/>
    <property type="molecule type" value="Genomic_DNA"/>
</dbReference>
<dbReference type="PANTHER" id="PTHR30050:SF4">
    <property type="entry name" value="ATP-BINDING PROTEIN RV3427C IN INSERTION SEQUENCE-RELATED"/>
    <property type="match status" value="1"/>
</dbReference>
<proteinExistence type="predicted"/>
<dbReference type="GO" id="GO:0005524">
    <property type="term" value="F:ATP binding"/>
    <property type="evidence" value="ECO:0007669"/>
    <property type="project" value="UniProtKB-KW"/>
</dbReference>
<evidence type="ECO:0000313" key="2">
    <source>
        <dbReference type="EMBL" id="QUW02491.1"/>
    </source>
</evidence>
<feature type="domain" description="AAA+ ATPase" evidence="1">
    <location>
        <begin position="99"/>
        <end position="229"/>
    </location>
</feature>
<keyword evidence="3" id="KW-1185">Reference proteome</keyword>
<evidence type="ECO:0000313" key="3">
    <source>
        <dbReference type="Proteomes" id="UP000676506"/>
    </source>
</evidence>
<evidence type="ECO:0000259" key="1">
    <source>
        <dbReference type="SMART" id="SM00382"/>
    </source>
</evidence>
<gene>
    <name evidence="2" type="ORF">J8C06_09055</name>
</gene>
<dbReference type="PANTHER" id="PTHR30050">
    <property type="entry name" value="CHROMOSOMAL REPLICATION INITIATOR PROTEIN DNAA"/>
    <property type="match status" value="1"/>
</dbReference>
<reference evidence="2 3" key="1">
    <citation type="submission" date="2021-03" db="EMBL/GenBank/DDBJ databases">
        <title>Genomic and phenotypic characterization of Chloracidobacterium isolates provides evidence for multiple species.</title>
        <authorList>
            <person name="Saini M.K."/>
            <person name="Costas A.M.G."/>
            <person name="Tank M."/>
            <person name="Bryant D.A."/>
        </authorList>
    </citation>
    <scope>NUCLEOTIDE SEQUENCE [LARGE SCALE GENOMIC DNA]</scope>
    <source>
        <strain evidence="2 3">BV2-C</strain>
    </source>
</reference>
<dbReference type="InterPro" id="IPR003593">
    <property type="entry name" value="AAA+_ATPase"/>
</dbReference>
<sequence>MSLVDPLPRPPLIADQSPDVCPVCQGTGFEYDPVGRRSRRCVKCRVGVDNLIDRARIPNRYRESSFDNFHLNPNDERQRPLVNAVLACRRYVKDYPVERGLGLMFLGPCGVGKTHLAVATANALMKQKRVPCLFYDFRDLLKTIQETYNPQTQTTELTVLRPVYDTDVLVLDELGAGKATEWVRDTITHILNTRYNEQKTTIITSNYLDHPTERYEETLEERIGIRLRSRLYEMCKTIQMSGDDYRQTYFSKRLWMQSQS</sequence>
<dbReference type="SMART" id="SM00382">
    <property type="entry name" value="AAA"/>
    <property type="match status" value="1"/>
</dbReference>
<dbReference type="SUPFAM" id="SSF52540">
    <property type="entry name" value="P-loop containing nucleoside triphosphate hydrolases"/>
    <property type="match status" value="1"/>
</dbReference>
<protein>
    <submittedName>
        <fullName evidence="2">ATP-binding protein</fullName>
    </submittedName>
</protein>
<dbReference type="Gene3D" id="3.40.50.300">
    <property type="entry name" value="P-loop containing nucleotide triphosphate hydrolases"/>
    <property type="match status" value="1"/>
</dbReference>
<keyword evidence="2" id="KW-0067">ATP-binding</keyword>
<dbReference type="InterPro" id="IPR027417">
    <property type="entry name" value="P-loop_NTPase"/>
</dbReference>
<dbReference type="Pfam" id="PF01695">
    <property type="entry name" value="IstB_IS21"/>
    <property type="match status" value="1"/>
</dbReference>
<name>A0ABX8B769_9BACT</name>
<organism evidence="2 3">
    <name type="scientific">Chloracidobacterium validum</name>
    <dbReference type="NCBI Taxonomy" id="2821543"/>
    <lineage>
        <taxon>Bacteria</taxon>
        <taxon>Pseudomonadati</taxon>
        <taxon>Acidobacteriota</taxon>
        <taxon>Terriglobia</taxon>
        <taxon>Terriglobales</taxon>
        <taxon>Acidobacteriaceae</taxon>
        <taxon>Chloracidobacterium</taxon>
    </lineage>
</organism>
<dbReference type="CDD" id="cd00009">
    <property type="entry name" value="AAA"/>
    <property type="match status" value="1"/>
</dbReference>
<keyword evidence="2" id="KW-0547">Nucleotide-binding</keyword>
<dbReference type="RefSeq" id="WP_211428381.1">
    <property type="nucleotide sequence ID" value="NZ_CP072648.1"/>
</dbReference>
<dbReference type="InterPro" id="IPR002611">
    <property type="entry name" value="IstB_ATP-bd"/>
</dbReference>
<dbReference type="Proteomes" id="UP000676506">
    <property type="component" value="Chromosome 1"/>
</dbReference>
<accession>A0ABX8B769</accession>